<accession>A0A8S9Y8F6</accession>
<feature type="coiled-coil region" evidence="1">
    <location>
        <begin position="50"/>
        <end position="94"/>
    </location>
</feature>
<feature type="compositionally biased region" description="Low complexity" evidence="2">
    <location>
        <begin position="442"/>
        <end position="459"/>
    </location>
</feature>
<protein>
    <submittedName>
        <fullName evidence="3">Uncharacterized protein</fullName>
    </submittedName>
</protein>
<keyword evidence="1" id="KW-0175">Coiled coil</keyword>
<dbReference type="Proteomes" id="UP000466442">
    <property type="component" value="Linkage Group LG1"/>
</dbReference>
<reference evidence="3" key="1">
    <citation type="journal article" date="2021" name="Mol. Ecol. Resour.">
        <title>Apolygus lucorum genome provides insights into omnivorousness and mesophyll feeding.</title>
        <authorList>
            <person name="Liu Y."/>
            <person name="Liu H."/>
            <person name="Wang H."/>
            <person name="Huang T."/>
            <person name="Liu B."/>
            <person name="Yang B."/>
            <person name="Yin L."/>
            <person name="Li B."/>
            <person name="Zhang Y."/>
            <person name="Zhang S."/>
            <person name="Jiang F."/>
            <person name="Zhang X."/>
            <person name="Ren Y."/>
            <person name="Wang B."/>
            <person name="Wang S."/>
            <person name="Lu Y."/>
            <person name="Wu K."/>
            <person name="Fan W."/>
            <person name="Wang G."/>
        </authorList>
    </citation>
    <scope>NUCLEOTIDE SEQUENCE</scope>
    <source>
        <strain evidence="3">12Hb</strain>
    </source>
</reference>
<organism evidence="3 4">
    <name type="scientific">Apolygus lucorum</name>
    <name type="common">Small green plant bug</name>
    <name type="synonym">Lygocoris lucorum</name>
    <dbReference type="NCBI Taxonomy" id="248454"/>
    <lineage>
        <taxon>Eukaryota</taxon>
        <taxon>Metazoa</taxon>
        <taxon>Ecdysozoa</taxon>
        <taxon>Arthropoda</taxon>
        <taxon>Hexapoda</taxon>
        <taxon>Insecta</taxon>
        <taxon>Pterygota</taxon>
        <taxon>Neoptera</taxon>
        <taxon>Paraneoptera</taxon>
        <taxon>Hemiptera</taxon>
        <taxon>Heteroptera</taxon>
        <taxon>Panheteroptera</taxon>
        <taxon>Cimicomorpha</taxon>
        <taxon>Miridae</taxon>
        <taxon>Mirini</taxon>
        <taxon>Apolygus</taxon>
    </lineage>
</organism>
<comment type="caution">
    <text evidence="3">The sequence shown here is derived from an EMBL/GenBank/DDBJ whole genome shotgun (WGS) entry which is preliminary data.</text>
</comment>
<dbReference type="OrthoDB" id="10568622at2759"/>
<feature type="region of interest" description="Disordered" evidence="2">
    <location>
        <begin position="304"/>
        <end position="374"/>
    </location>
</feature>
<proteinExistence type="predicted"/>
<evidence type="ECO:0000256" key="1">
    <source>
        <dbReference type="SAM" id="Coils"/>
    </source>
</evidence>
<sequence length="474" mass="53899">MEKWTKKNMESRAAWKCLLSPAARTSDTSHRATRVVFKADFRSEVDVDDIQMLNNELTVAKSEIDMLKLENESLQALRLEIDQLRVRNLDLENKVAELTIPPSGLSVPRYQSIRTLREETTDDMLPKYIETEISKVPKLYTDNPTSVISFLEKVHLLNEMNGSCFKQIFKRIATCQQNSIMLRLASGNDLTFQKLAETLLEELTTPQTKLNLVQSKILRPQGDSENFRAYVEDVTKFNQILSQYSEIDLIKSILQETNLTTRAKFHFSTRPQNSAELQSLVAEVEKLELNENLKKSRANYFRRFPEQLNQKEETPSGERPQKKFWNKPDKHKSDMSKNNTAKSGDVKNISDDKTKKNSKNSNFRQNNPNFNKSFRQNFFHPMQFQPFSPCGYPAQPLTPWMGYHQLNTMGYPAPPGGPAGFQYQPLALKSDGTPSNLDFQRPSSPASSTSSSGSSTKGAKGPKPKGKNAKNSKN</sequence>
<feature type="compositionally biased region" description="Low complexity" evidence="2">
    <location>
        <begin position="359"/>
        <end position="373"/>
    </location>
</feature>
<feature type="compositionally biased region" description="Basic residues" evidence="2">
    <location>
        <begin position="460"/>
        <end position="474"/>
    </location>
</feature>
<evidence type="ECO:0000256" key="2">
    <source>
        <dbReference type="SAM" id="MobiDB-lite"/>
    </source>
</evidence>
<feature type="compositionally biased region" description="Basic and acidic residues" evidence="2">
    <location>
        <begin position="344"/>
        <end position="355"/>
    </location>
</feature>
<keyword evidence="4" id="KW-1185">Reference proteome</keyword>
<gene>
    <name evidence="3" type="ORF">GE061_001437</name>
</gene>
<dbReference type="AlphaFoldDB" id="A0A8S9Y8F6"/>
<name>A0A8S9Y8F6_APOLU</name>
<feature type="region of interest" description="Disordered" evidence="2">
    <location>
        <begin position="420"/>
        <end position="474"/>
    </location>
</feature>
<evidence type="ECO:0000313" key="4">
    <source>
        <dbReference type="Proteomes" id="UP000466442"/>
    </source>
</evidence>
<evidence type="ECO:0000313" key="3">
    <source>
        <dbReference type="EMBL" id="KAF6217084.1"/>
    </source>
</evidence>
<feature type="compositionally biased region" description="Basic and acidic residues" evidence="2">
    <location>
        <begin position="304"/>
        <end position="335"/>
    </location>
</feature>
<dbReference type="EMBL" id="WIXP02000001">
    <property type="protein sequence ID" value="KAF6217084.1"/>
    <property type="molecule type" value="Genomic_DNA"/>
</dbReference>